<dbReference type="GO" id="GO:0009361">
    <property type="term" value="C:succinate-CoA ligase complex (ADP-forming)"/>
    <property type="evidence" value="ECO:0007669"/>
    <property type="project" value="TreeGrafter"/>
</dbReference>
<keyword evidence="7" id="KW-1185">Reference proteome</keyword>
<evidence type="ECO:0000313" key="6">
    <source>
        <dbReference type="EMBL" id="TDH63683.1"/>
    </source>
</evidence>
<dbReference type="InterPro" id="IPR016102">
    <property type="entry name" value="Succinyl-CoA_synth-like"/>
</dbReference>
<dbReference type="GO" id="GO:0006099">
    <property type="term" value="P:tricarboxylic acid cycle"/>
    <property type="evidence" value="ECO:0007669"/>
    <property type="project" value="UniProtKB-KW"/>
</dbReference>
<name>A0A4R5QKR4_9PROT</name>
<dbReference type="Pfam" id="PF00549">
    <property type="entry name" value="Ligase_CoA"/>
    <property type="match status" value="1"/>
</dbReference>
<keyword evidence="3" id="KW-0547">Nucleotide-binding</keyword>
<dbReference type="GO" id="GO:0004775">
    <property type="term" value="F:succinate-CoA ligase (ADP-forming) activity"/>
    <property type="evidence" value="ECO:0007669"/>
    <property type="project" value="TreeGrafter"/>
</dbReference>
<keyword evidence="1" id="KW-0816">Tricarboxylic acid cycle</keyword>
<evidence type="ECO:0000256" key="4">
    <source>
        <dbReference type="PIRSR" id="PIRSR001553-1"/>
    </source>
</evidence>
<dbReference type="Proteomes" id="UP000295096">
    <property type="component" value="Unassembled WGS sequence"/>
</dbReference>
<dbReference type="EMBL" id="SMSJ01000004">
    <property type="protein sequence ID" value="TDH63683.1"/>
    <property type="molecule type" value="Genomic_DNA"/>
</dbReference>
<accession>A0A4R5QKR4</accession>
<comment type="caution">
    <text evidence="6">The sequence shown here is derived from an EMBL/GenBank/DDBJ whole genome shotgun (WGS) entry which is preliminary data.</text>
</comment>
<gene>
    <name evidence="6" type="ORF">E2C06_04985</name>
</gene>
<dbReference type="SUPFAM" id="SSF52210">
    <property type="entry name" value="Succinyl-CoA synthetase domains"/>
    <property type="match status" value="1"/>
</dbReference>
<sequence length="326" mass="32811">MPCASFAGAACSSVPRGIATPCWCSSLLPSCSARRTVPSVMSAPFLSSFPRRVVVFNPTGRYAAAQVASMREAGTNLVAGIALGRGGEVVDGLPLHDDVRALPEPADAAVIYTPPEGVLDAVRAAAGIPSIVVAAEYVPVHDGLRAAQAARAAGSWMVGPNTLGLCVPGLGLLGSIAPSFCTPGSVAVLCRSGTLTLTMARLLTAAGIGQRVVAHIGGDTVCGRNPHEWLAALAADPAVSAIAYCGEIGGDKEYALAEAIPSCPKPVVAMLVGRHAPPGKRMGHAGALAGAERETAAAKLAALAAGGAHVARDPEAVIAILKDLNR</sequence>
<dbReference type="AlphaFoldDB" id="A0A4R5QKR4"/>
<proteinExistence type="predicted"/>
<evidence type="ECO:0000259" key="5">
    <source>
        <dbReference type="SMART" id="SM00881"/>
    </source>
</evidence>
<dbReference type="InterPro" id="IPR003781">
    <property type="entry name" value="CoA-bd"/>
</dbReference>
<dbReference type="PANTHER" id="PTHR11117">
    <property type="entry name" value="SUCCINYL-COA LIGASE SUBUNIT ALPHA"/>
    <property type="match status" value="1"/>
</dbReference>
<dbReference type="InterPro" id="IPR036291">
    <property type="entry name" value="NAD(P)-bd_dom_sf"/>
</dbReference>
<evidence type="ECO:0000256" key="3">
    <source>
        <dbReference type="ARBA" id="ARBA00022741"/>
    </source>
</evidence>
<dbReference type="GO" id="GO:0004776">
    <property type="term" value="F:succinate-CoA ligase (GDP-forming) activity"/>
    <property type="evidence" value="ECO:0007669"/>
    <property type="project" value="TreeGrafter"/>
</dbReference>
<reference evidence="6 7" key="1">
    <citation type="journal article" date="2016" name="J. Microbiol.">
        <title>Dankookia rubra gen. nov., sp. nov., an alphaproteobacterium isolated from sediment of a shallow stream.</title>
        <authorList>
            <person name="Kim W.H."/>
            <person name="Kim D.H."/>
            <person name="Kang K."/>
            <person name="Ahn T.Y."/>
        </authorList>
    </citation>
    <scope>NUCLEOTIDE SEQUENCE [LARGE SCALE GENOMIC DNA]</scope>
    <source>
        <strain evidence="6 7">JCM30602</strain>
    </source>
</reference>
<dbReference type="SMART" id="SM00881">
    <property type="entry name" value="CoA_binding"/>
    <property type="match status" value="1"/>
</dbReference>
<protein>
    <submittedName>
        <fullName evidence="6">Succinate--CoA ligase subunit alpha</fullName>
    </submittedName>
</protein>
<dbReference type="GO" id="GO:0000166">
    <property type="term" value="F:nucleotide binding"/>
    <property type="evidence" value="ECO:0007669"/>
    <property type="project" value="UniProtKB-KW"/>
</dbReference>
<evidence type="ECO:0000313" key="7">
    <source>
        <dbReference type="Proteomes" id="UP000295096"/>
    </source>
</evidence>
<dbReference type="Gene3D" id="3.40.50.261">
    <property type="entry name" value="Succinyl-CoA synthetase domains"/>
    <property type="match status" value="1"/>
</dbReference>
<dbReference type="InterPro" id="IPR005810">
    <property type="entry name" value="CoA_lig_alpha"/>
</dbReference>
<dbReference type="PROSITE" id="PS00399">
    <property type="entry name" value="SUCCINYL_COA_LIG_2"/>
    <property type="match status" value="1"/>
</dbReference>
<dbReference type="PIRSF" id="PIRSF001553">
    <property type="entry name" value="SucCS_alpha"/>
    <property type="match status" value="1"/>
</dbReference>
<feature type="active site" description="Tele-phosphohistidine intermediate" evidence="4">
    <location>
        <position position="284"/>
    </location>
</feature>
<dbReference type="InterPro" id="IPR017440">
    <property type="entry name" value="Cit_synth/succinyl-CoA_lig_AS"/>
</dbReference>
<evidence type="ECO:0000256" key="2">
    <source>
        <dbReference type="ARBA" id="ARBA00022598"/>
    </source>
</evidence>
<dbReference type="OrthoDB" id="9807196at2"/>
<keyword evidence="2 6" id="KW-0436">Ligase</keyword>
<feature type="domain" description="CoA-binding" evidence="5">
    <location>
        <begin position="46"/>
        <end position="138"/>
    </location>
</feature>
<dbReference type="Gene3D" id="3.40.50.720">
    <property type="entry name" value="NAD(P)-binding Rossmann-like Domain"/>
    <property type="match status" value="1"/>
</dbReference>
<dbReference type="Pfam" id="PF02629">
    <property type="entry name" value="CoA_binding"/>
    <property type="match status" value="1"/>
</dbReference>
<dbReference type="InterPro" id="IPR005811">
    <property type="entry name" value="SUCC_ACL_C"/>
</dbReference>
<dbReference type="SUPFAM" id="SSF51735">
    <property type="entry name" value="NAD(P)-binding Rossmann-fold domains"/>
    <property type="match status" value="1"/>
</dbReference>
<evidence type="ECO:0000256" key="1">
    <source>
        <dbReference type="ARBA" id="ARBA00022532"/>
    </source>
</evidence>
<dbReference type="PANTHER" id="PTHR11117:SF2">
    <property type="entry name" value="SUCCINATE--COA LIGASE [ADP_GDP-FORMING] SUBUNIT ALPHA, MITOCHONDRIAL"/>
    <property type="match status" value="1"/>
</dbReference>
<organism evidence="6 7">
    <name type="scientific">Dankookia rubra</name>
    <dbReference type="NCBI Taxonomy" id="1442381"/>
    <lineage>
        <taxon>Bacteria</taxon>
        <taxon>Pseudomonadati</taxon>
        <taxon>Pseudomonadota</taxon>
        <taxon>Alphaproteobacteria</taxon>
        <taxon>Acetobacterales</taxon>
        <taxon>Roseomonadaceae</taxon>
        <taxon>Dankookia</taxon>
    </lineage>
</organism>